<evidence type="ECO:0000313" key="3">
    <source>
        <dbReference type="Proteomes" id="UP000006048"/>
    </source>
</evidence>
<keyword evidence="3" id="KW-1185">Reference proteome</keyword>
<dbReference type="STRING" id="869212.Turpa_3040"/>
<proteinExistence type="predicted"/>
<evidence type="ECO:0000313" key="2">
    <source>
        <dbReference type="EMBL" id="AFM13679.1"/>
    </source>
</evidence>
<dbReference type="RefSeq" id="WP_014804180.1">
    <property type="nucleotide sequence ID" value="NC_018020.1"/>
</dbReference>
<dbReference type="EMBL" id="CP002959">
    <property type="protein sequence ID" value="AFM13679.1"/>
    <property type="molecule type" value="Genomic_DNA"/>
</dbReference>
<protein>
    <submittedName>
        <fullName evidence="2">Uncharacterized protein</fullName>
    </submittedName>
</protein>
<feature type="chain" id="PRO_5003686441" evidence="1">
    <location>
        <begin position="30"/>
        <end position="196"/>
    </location>
</feature>
<feature type="signal peptide" evidence="1">
    <location>
        <begin position="1"/>
        <end position="29"/>
    </location>
</feature>
<reference evidence="2 3" key="1">
    <citation type="submission" date="2012-06" db="EMBL/GenBank/DDBJ databases">
        <title>The complete chromosome of genome of Turneriella parva DSM 21527.</title>
        <authorList>
            <consortium name="US DOE Joint Genome Institute (JGI-PGF)"/>
            <person name="Lucas S."/>
            <person name="Han J."/>
            <person name="Lapidus A."/>
            <person name="Bruce D."/>
            <person name="Goodwin L."/>
            <person name="Pitluck S."/>
            <person name="Peters L."/>
            <person name="Kyrpides N."/>
            <person name="Mavromatis K."/>
            <person name="Ivanova N."/>
            <person name="Mikhailova N."/>
            <person name="Chertkov O."/>
            <person name="Detter J.C."/>
            <person name="Tapia R."/>
            <person name="Han C."/>
            <person name="Land M."/>
            <person name="Hauser L."/>
            <person name="Markowitz V."/>
            <person name="Cheng J.-F."/>
            <person name="Hugenholtz P."/>
            <person name="Woyke T."/>
            <person name="Wu D."/>
            <person name="Gronow S."/>
            <person name="Wellnitz S."/>
            <person name="Brambilla E."/>
            <person name="Klenk H.-P."/>
            <person name="Eisen J.A."/>
        </authorList>
    </citation>
    <scope>NUCLEOTIDE SEQUENCE [LARGE SCALE GENOMIC DNA]</scope>
    <source>
        <strain evidence="3">ATCC BAA-1111 / DSM 21527 / NCTC 11395 / H</strain>
    </source>
</reference>
<dbReference type="KEGG" id="tpx:Turpa_3040"/>
<keyword evidence="1" id="KW-0732">Signal</keyword>
<evidence type="ECO:0000256" key="1">
    <source>
        <dbReference type="SAM" id="SignalP"/>
    </source>
</evidence>
<organism evidence="2 3">
    <name type="scientific">Turneriella parva (strain ATCC BAA-1111 / DSM 21527 / NCTC 11395 / H)</name>
    <name type="common">Leptospira parva</name>
    <dbReference type="NCBI Taxonomy" id="869212"/>
    <lineage>
        <taxon>Bacteria</taxon>
        <taxon>Pseudomonadati</taxon>
        <taxon>Spirochaetota</taxon>
        <taxon>Spirochaetia</taxon>
        <taxon>Leptospirales</taxon>
        <taxon>Leptospiraceae</taxon>
        <taxon>Turneriella</taxon>
    </lineage>
</organism>
<dbReference type="Proteomes" id="UP000006048">
    <property type="component" value="Chromosome"/>
</dbReference>
<name>I4B8S2_TURPD</name>
<gene>
    <name evidence="2" type="ordered locus">Turpa_3040</name>
</gene>
<accession>I4B8S2</accession>
<dbReference type="HOGENOM" id="CLU_1389698_0_0_12"/>
<sequence length="196" mass="22084">MKKRQILLAAAAALVVVLLFTWKNTGQQASNERKDKVTVVASAYDAREDFPDIENYRLERETLQQQNLNEPRIKPEFKGAPAFRASDLRSKVAPGPVDDYGAPMFVPSETAMADGKIFEQELAKHQERTDSYAAARMDELKLNTEAERIQMRGVIDQAKASGSKTPEEIKRAEDAYARMEILEKVLKGEKVEKILD</sequence>
<dbReference type="AlphaFoldDB" id="I4B8S2"/>